<evidence type="ECO:0000313" key="15">
    <source>
        <dbReference type="Proteomes" id="UP000574067"/>
    </source>
</evidence>
<keyword evidence="4 8" id="KW-0349">Heme</keyword>
<dbReference type="Gene3D" id="1.20.1280.120">
    <property type="match status" value="1"/>
</dbReference>
<dbReference type="EC" id="1.11.1.-" evidence="8"/>
<keyword evidence="7 8" id="KW-0408">Iron</keyword>
<dbReference type="PIRSF" id="PIRSF000296">
    <property type="entry name" value="SrpA"/>
    <property type="match status" value="1"/>
</dbReference>
<dbReference type="AlphaFoldDB" id="A0A848FA76"/>
<dbReference type="Proteomes" id="UP000574067">
    <property type="component" value="Unassembled WGS sequence"/>
</dbReference>
<comment type="function">
    <text evidence="1">Decomposes hydrogen peroxide into water and oxygen; serves to protect cells from the toxic effects of hydrogen peroxide.</text>
</comment>
<keyword evidence="5 8" id="KW-0479">Metal-binding</keyword>
<dbReference type="PROSITE" id="PS51402">
    <property type="entry name" value="CATALASE_3"/>
    <property type="match status" value="1"/>
</dbReference>
<dbReference type="GO" id="GO:0005737">
    <property type="term" value="C:cytoplasm"/>
    <property type="evidence" value="ECO:0007669"/>
    <property type="project" value="TreeGrafter"/>
</dbReference>
<keyword evidence="3 8" id="KW-0575">Peroxidase</keyword>
<feature type="region of interest" description="Disordered" evidence="11">
    <location>
        <begin position="342"/>
        <end position="377"/>
    </location>
</feature>
<dbReference type="GO" id="GO:0042744">
    <property type="term" value="P:hydrogen peroxide catabolic process"/>
    <property type="evidence" value="ECO:0007669"/>
    <property type="project" value="TreeGrafter"/>
</dbReference>
<feature type="domain" description="Catalase core" evidence="13">
    <location>
        <begin position="26"/>
        <end position="376"/>
    </location>
</feature>
<dbReference type="GO" id="GO:0020037">
    <property type="term" value="F:heme binding"/>
    <property type="evidence" value="ECO:0007669"/>
    <property type="project" value="InterPro"/>
</dbReference>
<evidence type="ECO:0000256" key="11">
    <source>
        <dbReference type="SAM" id="MobiDB-lite"/>
    </source>
</evidence>
<dbReference type="SMART" id="SM01060">
    <property type="entry name" value="Catalase"/>
    <property type="match status" value="1"/>
</dbReference>
<feature type="signal peptide" evidence="12">
    <location>
        <begin position="1"/>
        <end position="36"/>
    </location>
</feature>
<evidence type="ECO:0000256" key="6">
    <source>
        <dbReference type="ARBA" id="ARBA00023002"/>
    </source>
</evidence>
<dbReference type="GO" id="GO:0046872">
    <property type="term" value="F:metal ion binding"/>
    <property type="evidence" value="ECO:0007669"/>
    <property type="project" value="UniProtKB-KW"/>
</dbReference>
<dbReference type="RefSeq" id="WP_169161348.1">
    <property type="nucleotide sequence ID" value="NZ_JABBFW010000010.1"/>
</dbReference>
<dbReference type="InterPro" id="IPR018028">
    <property type="entry name" value="Catalase"/>
</dbReference>
<proteinExistence type="inferred from homology"/>
<dbReference type="GO" id="GO:0042542">
    <property type="term" value="P:response to hydrogen peroxide"/>
    <property type="evidence" value="ECO:0007669"/>
    <property type="project" value="TreeGrafter"/>
</dbReference>
<evidence type="ECO:0000256" key="1">
    <source>
        <dbReference type="ARBA" id="ARBA00002974"/>
    </source>
</evidence>
<feature type="binding site" description="axial binding residue" evidence="10">
    <location>
        <position position="333"/>
    </location>
    <ligand>
        <name>heme</name>
        <dbReference type="ChEBI" id="CHEBI:30413"/>
    </ligand>
    <ligandPart>
        <name>Fe</name>
        <dbReference type="ChEBI" id="CHEBI:18248"/>
    </ligandPart>
</feature>
<protein>
    <recommendedName>
        <fullName evidence="8">Catalase-related peroxidase</fullName>
        <ecNumber evidence="8">1.11.1.-</ecNumber>
    </recommendedName>
</protein>
<dbReference type="Gene3D" id="2.40.180.10">
    <property type="entry name" value="Catalase core domain"/>
    <property type="match status" value="1"/>
</dbReference>
<gene>
    <name evidence="14" type="ORF">HHL10_15785</name>
</gene>
<dbReference type="GO" id="GO:0004096">
    <property type="term" value="F:catalase activity"/>
    <property type="evidence" value="ECO:0007669"/>
    <property type="project" value="InterPro"/>
</dbReference>
<comment type="caution">
    <text evidence="14">The sequence shown here is derived from an EMBL/GenBank/DDBJ whole genome shotgun (WGS) entry which is preliminary data.</text>
</comment>
<sequence length="377" mass="40298">MPNLPIPFPLRRPALRAVRPLALLGLSLAGVGAAHAADAAPATTPQAVVDSMEAVFGPNTGRRRNHTKGLCAEGRFTATPQAARYSRSPLFNGQPVPVQARFSLAGGRATAPDTARSPRGLALQFQLPGGALHQMAMLNVPVFSSATPESFFARLDADRPDPATGKPDPARQKAVAERYTDNKPLAAWMAQHRPPPSFANASYHGLHAFRFVNAQDQARWVKWRFVPRDGEQELSEEQLKTAPADFLAPALAERLRKGPVEWDMVLTLGQDGDPLTDPTQAWPAGRTEVSVGTLQIQRAGGSGCEAINFDPLVLSDGVQPSPDPVLAFRSPAYATSWVRRQGEAAKGEVAKGDAPRGEAAKGNPPRGEAATSEAVRR</sequence>
<accession>A0A848FA76</accession>
<name>A0A848FA76_9BURK</name>
<dbReference type="Pfam" id="PF00199">
    <property type="entry name" value="Catalase"/>
    <property type="match status" value="1"/>
</dbReference>
<dbReference type="InterPro" id="IPR011614">
    <property type="entry name" value="Catalase_core"/>
</dbReference>
<dbReference type="EMBL" id="JABBFW010000010">
    <property type="protein sequence ID" value="NML16444.1"/>
    <property type="molecule type" value="Genomic_DNA"/>
</dbReference>
<evidence type="ECO:0000256" key="7">
    <source>
        <dbReference type="ARBA" id="ARBA00023004"/>
    </source>
</evidence>
<evidence type="ECO:0000256" key="12">
    <source>
        <dbReference type="SAM" id="SignalP"/>
    </source>
</evidence>
<dbReference type="SUPFAM" id="SSF56634">
    <property type="entry name" value="Heme-dependent catalase-like"/>
    <property type="match status" value="1"/>
</dbReference>
<organism evidence="14 15">
    <name type="scientific">Azohydromonas caseinilytica</name>
    <dbReference type="NCBI Taxonomy" id="2728836"/>
    <lineage>
        <taxon>Bacteria</taxon>
        <taxon>Pseudomonadati</taxon>
        <taxon>Pseudomonadota</taxon>
        <taxon>Betaproteobacteria</taxon>
        <taxon>Burkholderiales</taxon>
        <taxon>Sphaerotilaceae</taxon>
        <taxon>Azohydromonas</taxon>
    </lineage>
</organism>
<evidence type="ECO:0000313" key="14">
    <source>
        <dbReference type="EMBL" id="NML16444.1"/>
    </source>
</evidence>
<feature type="chain" id="PRO_5032671260" description="Catalase-related peroxidase" evidence="12">
    <location>
        <begin position="37"/>
        <end position="377"/>
    </location>
</feature>
<feature type="compositionally biased region" description="Basic and acidic residues" evidence="11">
    <location>
        <begin position="342"/>
        <end position="359"/>
    </location>
</feature>
<comment type="cofactor">
    <cofactor evidence="8">
        <name>heme</name>
        <dbReference type="ChEBI" id="CHEBI:30413"/>
    </cofactor>
</comment>
<evidence type="ECO:0000259" key="13">
    <source>
        <dbReference type="SMART" id="SM01060"/>
    </source>
</evidence>
<reference evidence="14 15" key="1">
    <citation type="submission" date="2020-04" db="EMBL/GenBank/DDBJ databases">
        <title>Azohydromonas sp. isolated from soil.</title>
        <authorList>
            <person name="Dahal R.H."/>
        </authorList>
    </citation>
    <scope>NUCLEOTIDE SEQUENCE [LARGE SCALE GENOMIC DNA]</scope>
    <source>
        <strain evidence="14 15">G-1-1-14</strain>
    </source>
</reference>
<dbReference type="PANTHER" id="PTHR11465:SF9">
    <property type="entry name" value="CATALASE"/>
    <property type="match status" value="1"/>
</dbReference>
<keyword evidence="6 8" id="KW-0560">Oxidoreductase</keyword>
<feature type="active site" evidence="9">
    <location>
        <position position="66"/>
    </location>
</feature>
<evidence type="ECO:0000256" key="10">
    <source>
        <dbReference type="PIRSR" id="PIRSR000296-2"/>
    </source>
</evidence>
<dbReference type="PANTHER" id="PTHR11465">
    <property type="entry name" value="CATALASE"/>
    <property type="match status" value="1"/>
</dbReference>
<keyword evidence="15" id="KW-1185">Reference proteome</keyword>
<dbReference type="InterPro" id="IPR024168">
    <property type="entry name" value="Catalase_SrpA-type_pred"/>
</dbReference>
<evidence type="ECO:0000256" key="4">
    <source>
        <dbReference type="ARBA" id="ARBA00022617"/>
    </source>
</evidence>
<comment type="function">
    <text evidence="8">Has an organic peroxide-dependent peroxidase activity.</text>
</comment>
<evidence type="ECO:0000256" key="5">
    <source>
        <dbReference type="ARBA" id="ARBA00022723"/>
    </source>
</evidence>
<evidence type="ECO:0000256" key="8">
    <source>
        <dbReference type="PIRNR" id="PIRNR000296"/>
    </source>
</evidence>
<evidence type="ECO:0000256" key="2">
    <source>
        <dbReference type="ARBA" id="ARBA00005329"/>
    </source>
</evidence>
<dbReference type="CDD" id="cd08153">
    <property type="entry name" value="srpA_like"/>
    <property type="match status" value="1"/>
</dbReference>
<comment type="similarity">
    <text evidence="2 8">Belongs to the catalase family.</text>
</comment>
<dbReference type="InterPro" id="IPR020835">
    <property type="entry name" value="Catalase_sf"/>
</dbReference>
<keyword evidence="12" id="KW-0732">Signal</keyword>
<evidence type="ECO:0000256" key="9">
    <source>
        <dbReference type="PIRSR" id="PIRSR000296-1"/>
    </source>
</evidence>
<evidence type="ECO:0000256" key="3">
    <source>
        <dbReference type="ARBA" id="ARBA00022559"/>
    </source>
</evidence>